<dbReference type="Proteomes" id="UP001596413">
    <property type="component" value="Unassembled WGS sequence"/>
</dbReference>
<keyword evidence="3" id="KW-1185">Reference proteome</keyword>
<protein>
    <submittedName>
        <fullName evidence="2">Uncharacterized protein</fullName>
    </submittedName>
</protein>
<sequence length="93" mass="9922">MSSFFDKAKEQAQNALNQGKEKIDEVQAQREGGGLLRRLGVAYYNLSSGHGDEKAVQDALDAVRAFAREHGDDFLTKAAASSSGPSWGGKHAA</sequence>
<organism evidence="2 3">
    <name type="scientific">Streptomyces polyrhachis</name>
    <dbReference type="NCBI Taxonomy" id="1282885"/>
    <lineage>
        <taxon>Bacteria</taxon>
        <taxon>Bacillati</taxon>
        <taxon>Actinomycetota</taxon>
        <taxon>Actinomycetes</taxon>
        <taxon>Kitasatosporales</taxon>
        <taxon>Streptomycetaceae</taxon>
        <taxon>Streptomyces</taxon>
    </lineage>
</organism>
<reference evidence="3" key="1">
    <citation type="journal article" date="2019" name="Int. J. Syst. Evol. Microbiol.">
        <title>The Global Catalogue of Microorganisms (GCM) 10K type strain sequencing project: providing services to taxonomists for standard genome sequencing and annotation.</title>
        <authorList>
            <consortium name="The Broad Institute Genomics Platform"/>
            <consortium name="The Broad Institute Genome Sequencing Center for Infectious Disease"/>
            <person name="Wu L."/>
            <person name="Ma J."/>
        </authorList>
    </citation>
    <scope>NUCLEOTIDE SEQUENCE [LARGE SCALE GENOMIC DNA]</scope>
    <source>
        <strain evidence="3">CGMCC 1.13681</strain>
    </source>
</reference>
<name>A0ABW2GK42_9ACTN</name>
<dbReference type="RefSeq" id="WP_386418251.1">
    <property type="nucleotide sequence ID" value="NZ_JBHSZO010000051.1"/>
</dbReference>
<feature type="region of interest" description="Disordered" evidence="1">
    <location>
        <begin position="1"/>
        <end position="23"/>
    </location>
</feature>
<evidence type="ECO:0000313" key="3">
    <source>
        <dbReference type="Proteomes" id="UP001596413"/>
    </source>
</evidence>
<feature type="compositionally biased region" description="Basic and acidic residues" evidence="1">
    <location>
        <begin position="1"/>
        <end position="10"/>
    </location>
</feature>
<evidence type="ECO:0000256" key="1">
    <source>
        <dbReference type="SAM" id="MobiDB-lite"/>
    </source>
</evidence>
<evidence type="ECO:0000313" key="2">
    <source>
        <dbReference type="EMBL" id="MFC7221109.1"/>
    </source>
</evidence>
<gene>
    <name evidence="2" type="ORF">ACFQLX_23545</name>
</gene>
<comment type="caution">
    <text evidence="2">The sequence shown here is derived from an EMBL/GenBank/DDBJ whole genome shotgun (WGS) entry which is preliminary data.</text>
</comment>
<accession>A0ABW2GK42</accession>
<proteinExistence type="predicted"/>
<dbReference type="EMBL" id="JBHSZO010000051">
    <property type="protein sequence ID" value="MFC7221109.1"/>
    <property type="molecule type" value="Genomic_DNA"/>
</dbReference>